<organism evidence="2 3">
    <name type="scientific">Exserohilum turcicum (strain 28A)</name>
    <name type="common">Northern leaf blight fungus</name>
    <name type="synonym">Setosphaeria turcica</name>
    <dbReference type="NCBI Taxonomy" id="671987"/>
    <lineage>
        <taxon>Eukaryota</taxon>
        <taxon>Fungi</taxon>
        <taxon>Dikarya</taxon>
        <taxon>Ascomycota</taxon>
        <taxon>Pezizomycotina</taxon>
        <taxon>Dothideomycetes</taxon>
        <taxon>Pleosporomycetidae</taxon>
        <taxon>Pleosporales</taxon>
        <taxon>Pleosporineae</taxon>
        <taxon>Pleosporaceae</taxon>
        <taxon>Exserohilum</taxon>
    </lineage>
</organism>
<dbReference type="eggNOG" id="ENOG502SY9C">
    <property type="taxonomic scope" value="Eukaryota"/>
</dbReference>
<dbReference type="Proteomes" id="UP000016935">
    <property type="component" value="Unassembled WGS sequence"/>
</dbReference>
<keyword evidence="3" id="KW-1185">Reference proteome</keyword>
<dbReference type="AlphaFoldDB" id="R0IL83"/>
<reference evidence="2 3" key="1">
    <citation type="journal article" date="2012" name="PLoS Pathog.">
        <title>Diverse lifestyles and strategies of plant pathogenesis encoded in the genomes of eighteen Dothideomycetes fungi.</title>
        <authorList>
            <person name="Ohm R.A."/>
            <person name="Feau N."/>
            <person name="Henrissat B."/>
            <person name="Schoch C.L."/>
            <person name="Horwitz B.A."/>
            <person name="Barry K.W."/>
            <person name="Condon B.J."/>
            <person name="Copeland A.C."/>
            <person name="Dhillon B."/>
            <person name="Glaser F."/>
            <person name="Hesse C.N."/>
            <person name="Kosti I."/>
            <person name="LaButti K."/>
            <person name="Lindquist E.A."/>
            <person name="Lucas S."/>
            <person name="Salamov A.A."/>
            <person name="Bradshaw R.E."/>
            <person name="Ciuffetti L."/>
            <person name="Hamelin R.C."/>
            <person name="Kema G.H.J."/>
            <person name="Lawrence C."/>
            <person name="Scott J.A."/>
            <person name="Spatafora J.W."/>
            <person name="Turgeon B.G."/>
            <person name="de Wit P.J.G.M."/>
            <person name="Zhong S."/>
            <person name="Goodwin S.B."/>
            <person name="Grigoriev I.V."/>
        </authorList>
    </citation>
    <scope>NUCLEOTIDE SEQUENCE [LARGE SCALE GENOMIC DNA]</scope>
    <source>
        <strain evidence="3">28A</strain>
    </source>
</reference>
<dbReference type="HOGENOM" id="CLU_829341_0_0_1"/>
<dbReference type="EMBL" id="KB908637">
    <property type="protein sequence ID" value="EOA85830.1"/>
    <property type="molecule type" value="Genomic_DNA"/>
</dbReference>
<name>R0IL83_EXST2</name>
<evidence type="ECO:0000256" key="1">
    <source>
        <dbReference type="SAM" id="MobiDB-lite"/>
    </source>
</evidence>
<dbReference type="PANTHER" id="PTHR37048:SF2">
    <property type="entry name" value="QUESTIONABLE PROTEIN"/>
    <property type="match status" value="1"/>
</dbReference>
<proteinExistence type="predicted"/>
<evidence type="ECO:0000313" key="2">
    <source>
        <dbReference type="EMBL" id="EOA85830.1"/>
    </source>
</evidence>
<gene>
    <name evidence="2" type="ORF">SETTUDRAFT_169604</name>
</gene>
<dbReference type="OrthoDB" id="3537171at2759"/>
<accession>R0IL83</accession>
<evidence type="ECO:0000313" key="3">
    <source>
        <dbReference type="Proteomes" id="UP000016935"/>
    </source>
</evidence>
<protein>
    <submittedName>
        <fullName evidence="2">Uncharacterized protein</fullName>
    </submittedName>
</protein>
<dbReference type="GeneID" id="19400964"/>
<feature type="region of interest" description="Disordered" evidence="1">
    <location>
        <begin position="235"/>
        <end position="269"/>
    </location>
</feature>
<sequence>MSTNQAAVKEAHVVQGRVIWLPVEEDLPQGAVQRVNGRCVDEGIYGHPVVVVSRPAEDSHTVHFQIITSRQRKPLGNMYNRSNFHLGRRNTYLPIASPDANSKKAAKELQTLRLKNGARLQWGTHVNIRHVYKIDWSLLKAYTNPETPDTKQFRFDRESRKRLLAKTMALAHYEPGSQHRMRALRALERRRAIFQSASEKQRPMLRRALTDSMLASQCIVRRAHTRRLLVSEDRPMRSGARLPNLKNKSTTTQTSEVQSDTAVGTKRPSPVVRTMRHPLDFLLGRVTAGFKVSKATNEPPQRREKSHIWTNAKGALAVLVASI</sequence>
<dbReference type="STRING" id="671987.R0IL83"/>
<dbReference type="PANTHER" id="PTHR37048">
    <property type="entry name" value="QUESTIONABLE PROTEIN"/>
    <property type="match status" value="1"/>
</dbReference>
<feature type="compositionally biased region" description="Polar residues" evidence="1">
    <location>
        <begin position="246"/>
        <end position="262"/>
    </location>
</feature>
<reference evidence="2 3" key="2">
    <citation type="journal article" date="2013" name="PLoS Genet.">
        <title>Comparative genome structure, secondary metabolite, and effector coding capacity across Cochliobolus pathogens.</title>
        <authorList>
            <person name="Condon B.J."/>
            <person name="Leng Y."/>
            <person name="Wu D."/>
            <person name="Bushley K.E."/>
            <person name="Ohm R.A."/>
            <person name="Otillar R."/>
            <person name="Martin J."/>
            <person name="Schackwitz W."/>
            <person name="Grimwood J."/>
            <person name="MohdZainudin N."/>
            <person name="Xue C."/>
            <person name="Wang R."/>
            <person name="Manning V.A."/>
            <person name="Dhillon B."/>
            <person name="Tu Z.J."/>
            <person name="Steffenson B.J."/>
            <person name="Salamov A."/>
            <person name="Sun H."/>
            <person name="Lowry S."/>
            <person name="LaButti K."/>
            <person name="Han J."/>
            <person name="Copeland A."/>
            <person name="Lindquist E."/>
            <person name="Barry K."/>
            <person name="Schmutz J."/>
            <person name="Baker S.E."/>
            <person name="Ciuffetti L.M."/>
            <person name="Grigoriev I.V."/>
            <person name="Zhong S."/>
            <person name="Turgeon B.G."/>
        </authorList>
    </citation>
    <scope>NUCLEOTIDE SEQUENCE [LARGE SCALE GENOMIC DNA]</scope>
    <source>
        <strain evidence="3">28A</strain>
    </source>
</reference>
<dbReference type="RefSeq" id="XP_008026613.1">
    <property type="nucleotide sequence ID" value="XM_008028422.1"/>
</dbReference>